<dbReference type="PANTHER" id="PTHR11001">
    <property type="entry name" value="MITOCHONDRIAL FISSION PROCESS PROTEIN 1"/>
    <property type="match status" value="1"/>
</dbReference>
<gene>
    <name evidence="4" type="ORF">BMF94_1607</name>
</gene>
<dbReference type="InterPro" id="IPR019560">
    <property type="entry name" value="Mitochondrial_18_kDa_protein"/>
</dbReference>
<keyword evidence="5" id="KW-1185">Reference proteome</keyword>
<dbReference type="OrthoDB" id="424969at2759"/>
<proteinExistence type="inferred from homology"/>
<dbReference type="GO" id="GO:0000266">
    <property type="term" value="P:mitochondrial fission"/>
    <property type="evidence" value="ECO:0007669"/>
    <property type="project" value="TreeGrafter"/>
</dbReference>
<dbReference type="AlphaFoldDB" id="A0A2S5BEP2"/>
<dbReference type="GO" id="GO:0005739">
    <property type="term" value="C:mitochondrion"/>
    <property type="evidence" value="ECO:0007669"/>
    <property type="project" value="TreeGrafter"/>
</dbReference>
<accession>A0A2S5BEP2</accession>
<dbReference type="EMBL" id="PJQD01000018">
    <property type="protein sequence ID" value="POY75237.1"/>
    <property type="molecule type" value="Genomic_DNA"/>
</dbReference>
<dbReference type="PANTHER" id="PTHR11001:SF2">
    <property type="entry name" value="MITOCHONDRIAL FISSION PROCESS PROTEIN 1"/>
    <property type="match status" value="1"/>
</dbReference>
<evidence type="ECO:0000313" key="4">
    <source>
        <dbReference type="EMBL" id="POY75237.1"/>
    </source>
</evidence>
<evidence type="ECO:0000313" key="5">
    <source>
        <dbReference type="Proteomes" id="UP000237144"/>
    </source>
</evidence>
<organism evidence="4 5">
    <name type="scientific">Rhodotorula taiwanensis</name>
    <dbReference type="NCBI Taxonomy" id="741276"/>
    <lineage>
        <taxon>Eukaryota</taxon>
        <taxon>Fungi</taxon>
        <taxon>Dikarya</taxon>
        <taxon>Basidiomycota</taxon>
        <taxon>Pucciniomycotina</taxon>
        <taxon>Microbotryomycetes</taxon>
        <taxon>Sporidiobolales</taxon>
        <taxon>Sporidiobolaceae</taxon>
        <taxon>Rhodotorula</taxon>
    </lineage>
</organism>
<evidence type="ECO:0000256" key="3">
    <source>
        <dbReference type="ARBA" id="ARBA00029631"/>
    </source>
</evidence>
<comment type="similarity">
    <text evidence="1">Belongs to the MTFP1 family.</text>
</comment>
<comment type="caution">
    <text evidence="4">The sequence shown here is derived from an EMBL/GenBank/DDBJ whole genome shotgun (WGS) entry which is preliminary data.</text>
</comment>
<dbReference type="Pfam" id="PF10558">
    <property type="entry name" value="MTP18"/>
    <property type="match status" value="1"/>
</dbReference>
<sequence length="225" mass="25222">MQQVKDLEKQAESSVDKLEDQIVRGDIDSKDTQARYLGYLARFRPVLIASSRYLAYTSDVGESFRPVVAPKTVTAAYGVSWAYLIGDVVYESWKAKERAKEMAPDGISQVVGLTFAKRAIFQATASMLLPSLTIHSIVKYTALWIKKQGIQNIRIRQWLPSALGLGTIPFLPFLFDEPVEQATDYTFDRLERKMYPDETSPIRVALEAGKHHVPLAPPPPGHAEQ</sequence>
<evidence type="ECO:0000256" key="2">
    <source>
        <dbReference type="ARBA" id="ARBA00017835"/>
    </source>
</evidence>
<protein>
    <recommendedName>
        <fullName evidence="2">Mitochondrial fission process protein 1</fullName>
    </recommendedName>
    <alternativeName>
        <fullName evidence="3">Mitochondrial 18 kDa protein</fullName>
    </alternativeName>
</protein>
<dbReference type="Proteomes" id="UP000237144">
    <property type="component" value="Unassembled WGS sequence"/>
</dbReference>
<name>A0A2S5BEP2_9BASI</name>
<evidence type="ECO:0000256" key="1">
    <source>
        <dbReference type="ARBA" id="ARBA00009224"/>
    </source>
</evidence>
<reference evidence="4 5" key="1">
    <citation type="journal article" date="2018" name="Front. Microbiol.">
        <title>Prospects for Fungal Bioremediation of Acidic Radioactive Waste Sites: Characterization and Genome Sequence of Rhodotorula taiwanensis MD1149.</title>
        <authorList>
            <person name="Tkavc R."/>
            <person name="Matrosova V.Y."/>
            <person name="Grichenko O.E."/>
            <person name="Gostincar C."/>
            <person name="Volpe R.P."/>
            <person name="Klimenkova P."/>
            <person name="Gaidamakova E.K."/>
            <person name="Zhou C.E."/>
            <person name="Stewart B.J."/>
            <person name="Lyman M.G."/>
            <person name="Malfatti S.A."/>
            <person name="Rubinfeld B."/>
            <person name="Courtot M."/>
            <person name="Singh J."/>
            <person name="Dalgard C.L."/>
            <person name="Hamilton T."/>
            <person name="Frey K.G."/>
            <person name="Gunde-Cimerman N."/>
            <person name="Dugan L."/>
            <person name="Daly M.J."/>
        </authorList>
    </citation>
    <scope>NUCLEOTIDE SEQUENCE [LARGE SCALE GENOMIC DNA]</scope>
    <source>
        <strain evidence="4 5">MD1149</strain>
    </source>
</reference>